<reference evidence="9" key="1">
    <citation type="submission" date="2016-12" db="EMBL/GenBank/DDBJ databases">
        <authorList>
            <person name="Moulin L."/>
        </authorList>
    </citation>
    <scope>NUCLEOTIDE SEQUENCE [LARGE SCALE GENOMIC DNA]</scope>
    <source>
        <strain evidence="9">STM 7183</strain>
    </source>
</reference>
<gene>
    <name evidence="9" type="ORF">BN2476_200003</name>
</gene>
<dbReference type="GO" id="GO:0005886">
    <property type="term" value="C:plasma membrane"/>
    <property type="evidence" value="ECO:0007669"/>
    <property type="project" value="UniProtKB-SubCell"/>
</dbReference>
<feature type="transmembrane region" description="Helical" evidence="7">
    <location>
        <begin position="28"/>
        <end position="49"/>
    </location>
</feature>
<name>A0A1N7RUP3_9BURK</name>
<evidence type="ECO:0000256" key="3">
    <source>
        <dbReference type="ARBA" id="ARBA00022475"/>
    </source>
</evidence>
<evidence type="ECO:0000256" key="6">
    <source>
        <dbReference type="ARBA" id="ARBA00023136"/>
    </source>
</evidence>
<feature type="domain" description="ABC transmembrane type-1" evidence="8">
    <location>
        <begin position="114"/>
        <end position="319"/>
    </location>
</feature>
<dbReference type="Pfam" id="PF19300">
    <property type="entry name" value="BPD_transp_1_N"/>
    <property type="match status" value="1"/>
</dbReference>
<dbReference type="InterPro" id="IPR045621">
    <property type="entry name" value="BPD_transp_1_N"/>
</dbReference>
<keyword evidence="5 7" id="KW-1133">Transmembrane helix</keyword>
<keyword evidence="3" id="KW-1003">Cell membrane</keyword>
<dbReference type="Pfam" id="PF00528">
    <property type="entry name" value="BPD_transp_1"/>
    <property type="match status" value="1"/>
</dbReference>
<comment type="caution">
    <text evidence="9">The sequence shown here is derived from an EMBL/GenBank/DDBJ whole genome shotgun (WGS) entry which is preliminary data.</text>
</comment>
<dbReference type="EMBL" id="CYGY02000020">
    <property type="protein sequence ID" value="SIT38838.1"/>
    <property type="molecule type" value="Genomic_DNA"/>
</dbReference>
<feature type="transmembrane region" description="Helical" evidence="7">
    <location>
        <begin position="120"/>
        <end position="141"/>
    </location>
</feature>
<comment type="similarity">
    <text evidence="7">Belongs to the binding-protein-dependent transport system permease family.</text>
</comment>
<feature type="transmembrane region" description="Helical" evidence="7">
    <location>
        <begin position="254"/>
        <end position="283"/>
    </location>
</feature>
<dbReference type="AlphaFoldDB" id="A0A1N7RUP3"/>
<keyword evidence="4 7" id="KW-0812">Transmembrane</keyword>
<sequence>MSTTASSSIARSTGGSTARVARFVATRVGLSLITLWLLSIIVFAGGQLLPGDIGRALLGPLADARAVAALNHQLGADRPLLTQYTQWITHFVHGDMGMSYAFREPVAPFVGNALENSAKLGFLAFIVVVPLGIAGGVWAAMHAGRWLDRTISIAGLSATVVPEFVSSIVLILVFGVWLQWLPIEASYPANAGMLTQLKYLILPVLPLVFVFFGYIARMARAGTVEALDADYTRTAILKGLPPHIVIWRHVLRNALLPTITVAATQLGYMIGGLVVVETLFHYQGIGSLIYNAAKAKDFPMLEAGVLTIGVVYTAVNLIADALYVLLNPRLRVRSAE</sequence>
<keyword evidence="2 7" id="KW-0813">Transport</keyword>
<dbReference type="PANTHER" id="PTHR43163">
    <property type="entry name" value="DIPEPTIDE TRANSPORT SYSTEM PERMEASE PROTEIN DPPB-RELATED"/>
    <property type="match status" value="1"/>
</dbReference>
<keyword evidence="6 7" id="KW-0472">Membrane</keyword>
<evidence type="ECO:0000256" key="5">
    <source>
        <dbReference type="ARBA" id="ARBA00022989"/>
    </source>
</evidence>
<dbReference type="RefSeq" id="WP_087733782.1">
    <property type="nucleotide sequence ID" value="NZ_CYGY02000020.1"/>
</dbReference>
<dbReference type="InterPro" id="IPR035906">
    <property type="entry name" value="MetI-like_sf"/>
</dbReference>
<evidence type="ECO:0000256" key="4">
    <source>
        <dbReference type="ARBA" id="ARBA00022692"/>
    </source>
</evidence>
<evidence type="ECO:0000313" key="10">
    <source>
        <dbReference type="Proteomes" id="UP000195569"/>
    </source>
</evidence>
<feature type="transmembrane region" description="Helical" evidence="7">
    <location>
        <begin position="153"/>
        <end position="177"/>
    </location>
</feature>
<dbReference type="PROSITE" id="PS50928">
    <property type="entry name" value="ABC_TM1"/>
    <property type="match status" value="1"/>
</dbReference>
<dbReference type="Proteomes" id="UP000195569">
    <property type="component" value="Unassembled WGS sequence"/>
</dbReference>
<proteinExistence type="inferred from homology"/>
<evidence type="ECO:0000256" key="7">
    <source>
        <dbReference type="RuleBase" id="RU363032"/>
    </source>
</evidence>
<dbReference type="GO" id="GO:0055085">
    <property type="term" value="P:transmembrane transport"/>
    <property type="evidence" value="ECO:0007669"/>
    <property type="project" value="InterPro"/>
</dbReference>
<keyword evidence="10" id="KW-1185">Reference proteome</keyword>
<evidence type="ECO:0000313" key="9">
    <source>
        <dbReference type="EMBL" id="SIT38838.1"/>
    </source>
</evidence>
<evidence type="ECO:0000259" key="8">
    <source>
        <dbReference type="PROSITE" id="PS50928"/>
    </source>
</evidence>
<feature type="transmembrane region" description="Helical" evidence="7">
    <location>
        <begin position="197"/>
        <end position="216"/>
    </location>
</feature>
<dbReference type="InterPro" id="IPR000515">
    <property type="entry name" value="MetI-like"/>
</dbReference>
<dbReference type="OrthoDB" id="9803623at2"/>
<feature type="transmembrane region" description="Helical" evidence="7">
    <location>
        <begin position="303"/>
        <end position="326"/>
    </location>
</feature>
<evidence type="ECO:0000256" key="1">
    <source>
        <dbReference type="ARBA" id="ARBA00004651"/>
    </source>
</evidence>
<dbReference type="SUPFAM" id="SSF161098">
    <property type="entry name" value="MetI-like"/>
    <property type="match status" value="1"/>
</dbReference>
<dbReference type="CDD" id="cd06261">
    <property type="entry name" value="TM_PBP2"/>
    <property type="match status" value="1"/>
</dbReference>
<protein>
    <submittedName>
        <fullName evidence="9">Binding-protein-dependent transport systems inner membrane component</fullName>
    </submittedName>
</protein>
<evidence type="ECO:0000256" key="2">
    <source>
        <dbReference type="ARBA" id="ARBA00022448"/>
    </source>
</evidence>
<organism evidence="9 10">
    <name type="scientific">Paraburkholderia piptadeniae</name>
    <dbReference type="NCBI Taxonomy" id="1701573"/>
    <lineage>
        <taxon>Bacteria</taxon>
        <taxon>Pseudomonadati</taxon>
        <taxon>Pseudomonadota</taxon>
        <taxon>Betaproteobacteria</taxon>
        <taxon>Burkholderiales</taxon>
        <taxon>Burkholderiaceae</taxon>
        <taxon>Paraburkholderia</taxon>
    </lineage>
</organism>
<comment type="subcellular location">
    <subcellularLocation>
        <location evidence="1 7">Cell membrane</location>
        <topology evidence="1 7">Multi-pass membrane protein</topology>
    </subcellularLocation>
</comment>
<dbReference type="PANTHER" id="PTHR43163:SF3">
    <property type="entry name" value="PEPTIDE ABC TRANSPORTER PERMEASE PROTEIN"/>
    <property type="match status" value="1"/>
</dbReference>
<dbReference type="Gene3D" id="1.10.3720.10">
    <property type="entry name" value="MetI-like"/>
    <property type="match status" value="1"/>
</dbReference>
<accession>A0A1N7RUP3</accession>